<gene>
    <name evidence="15" type="ORF">C1H87_21000</name>
</gene>
<keyword evidence="2 11" id="KW-0808">Transferase</keyword>
<organism evidence="15 16">
    <name type="scientific">Flavivirga eckloniae</name>
    <dbReference type="NCBI Taxonomy" id="1803846"/>
    <lineage>
        <taxon>Bacteria</taxon>
        <taxon>Pseudomonadati</taxon>
        <taxon>Bacteroidota</taxon>
        <taxon>Flavobacteriia</taxon>
        <taxon>Flavobacteriales</taxon>
        <taxon>Flavobacteriaceae</taxon>
        <taxon>Flavivirga</taxon>
    </lineage>
</organism>
<evidence type="ECO:0000313" key="15">
    <source>
        <dbReference type="EMBL" id="AUP81057.1"/>
    </source>
</evidence>
<dbReference type="InterPro" id="IPR050124">
    <property type="entry name" value="tRNA_CCA-adding_enzyme"/>
</dbReference>
<dbReference type="InterPro" id="IPR043519">
    <property type="entry name" value="NT_sf"/>
</dbReference>
<dbReference type="CDD" id="cd05398">
    <property type="entry name" value="NT_ClassII-CCAase"/>
    <property type="match status" value="1"/>
</dbReference>
<dbReference type="NCBIfam" id="TIGR00277">
    <property type="entry name" value="HDIG"/>
    <property type="match status" value="1"/>
</dbReference>
<evidence type="ECO:0000256" key="7">
    <source>
        <dbReference type="ARBA" id="ARBA00022800"/>
    </source>
</evidence>
<proteinExistence type="inferred from homology"/>
<dbReference type="Pfam" id="PF01966">
    <property type="entry name" value="HD"/>
    <property type="match status" value="1"/>
</dbReference>
<evidence type="ECO:0000259" key="14">
    <source>
        <dbReference type="Pfam" id="PF12627"/>
    </source>
</evidence>
<dbReference type="RefSeq" id="WP_102757700.1">
    <property type="nucleotide sequence ID" value="NZ_CP025791.1"/>
</dbReference>
<keyword evidence="9" id="KW-0460">Magnesium</keyword>
<keyword evidence="16" id="KW-1185">Reference proteome</keyword>
<dbReference type="Gene3D" id="1.10.3090.10">
    <property type="entry name" value="cca-adding enzyme, domain 2"/>
    <property type="match status" value="1"/>
</dbReference>
<dbReference type="Pfam" id="PF01743">
    <property type="entry name" value="PolyA_pol"/>
    <property type="match status" value="1"/>
</dbReference>
<evidence type="ECO:0000313" key="16">
    <source>
        <dbReference type="Proteomes" id="UP000235826"/>
    </source>
</evidence>
<dbReference type="KEGG" id="fek:C1H87_21000"/>
<keyword evidence="3" id="KW-0819">tRNA processing</keyword>
<dbReference type="SUPFAM" id="SSF81301">
    <property type="entry name" value="Nucleotidyltransferase"/>
    <property type="match status" value="1"/>
</dbReference>
<dbReference type="GO" id="GO:0003723">
    <property type="term" value="F:RNA binding"/>
    <property type="evidence" value="ECO:0007669"/>
    <property type="project" value="UniProtKB-KW"/>
</dbReference>
<dbReference type="Gene3D" id="3.30.460.10">
    <property type="entry name" value="Beta Polymerase, domain 2"/>
    <property type="match status" value="1"/>
</dbReference>
<dbReference type="InterPro" id="IPR006675">
    <property type="entry name" value="HDIG_dom"/>
</dbReference>
<dbReference type="AlphaFoldDB" id="A0A2K9PWZ2"/>
<dbReference type="GO" id="GO:0008033">
    <property type="term" value="P:tRNA processing"/>
    <property type="evidence" value="ECO:0007669"/>
    <property type="project" value="UniProtKB-KW"/>
</dbReference>
<comment type="cofactor">
    <cofactor evidence="1">
        <name>Mg(2+)</name>
        <dbReference type="ChEBI" id="CHEBI:18420"/>
    </cofactor>
</comment>
<evidence type="ECO:0000256" key="8">
    <source>
        <dbReference type="ARBA" id="ARBA00022840"/>
    </source>
</evidence>
<evidence type="ECO:0000256" key="4">
    <source>
        <dbReference type="ARBA" id="ARBA00022695"/>
    </source>
</evidence>
<keyword evidence="6" id="KW-0547">Nucleotide-binding</keyword>
<accession>A0A2K9PWZ2</accession>
<dbReference type="InterPro" id="IPR003607">
    <property type="entry name" value="HD/PDEase_dom"/>
</dbReference>
<reference evidence="15 16" key="1">
    <citation type="submission" date="2018-01" db="EMBL/GenBank/DDBJ databases">
        <title>Complete genome sequence of Flavivirga eckloniae ECD14 isolated from seaweed Ecklonia cava.</title>
        <authorList>
            <person name="Lee J.H."/>
            <person name="Baik K.S."/>
            <person name="Seong C.N."/>
        </authorList>
    </citation>
    <scope>NUCLEOTIDE SEQUENCE [LARGE SCALE GENOMIC DNA]</scope>
    <source>
        <strain evidence="15 16">ECD14</strain>
    </source>
</reference>
<evidence type="ECO:0000256" key="5">
    <source>
        <dbReference type="ARBA" id="ARBA00022723"/>
    </source>
</evidence>
<dbReference type="InterPro" id="IPR002646">
    <property type="entry name" value="PolA_pol_head_dom"/>
</dbReference>
<evidence type="ECO:0000256" key="9">
    <source>
        <dbReference type="ARBA" id="ARBA00022842"/>
    </source>
</evidence>
<dbReference type="GO" id="GO:0042245">
    <property type="term" value="P:RNA repair"/>
    <property type="evidence" value="ECO:0007669"/>
    <property type="project" value="UniProtKB-KW"/>
</dbReference>
<keyword evidence="8" id="KW-0067">ATP-binding</keyword>
<keyword evidence="5" id="KW-0479">Metal-binding</keyword>
<feature type="domain" description="Poly A polymerase head" evidence="12">
    <location>
        <begin position="27"/>
        <end position="155"/>
    </location>
</feature>
<comment type="similarity">
    <text evidence="11">Belongs to the tRNA nucleotidyltransferase/poly(A) polymerase family.</text>
</comment>
<dbReference type="InterPro" id="IPR006674">
    <property type="entry name" value="HD_domain"/>
</dbReference>
<evidence type="ECO:0000256" key="1">
    <source>
        <dbReference type="ARBA" id="ARBA00001946"/>
    </source>
</evidence>
<evidence type="ECO:0000256" key="6">
    <source>
        <dbReference type="ARBA" id="ARBA00022741"/>
    </source>
</evidence>
<evidence type="ECO:0000259" key="13">
    <source>
        <dbReference type="Pfam" id="PF01966"/>
    </source>
</evidence>
<dbReference type="PANTHER" id="PTHR47545:SF1">
    <property type="entry name" value="MULTIFUNCTIONAL CCA PROTEIN"/>
    <property type="match status" value="1"/>
</dbReference>
<dbReference type="Pfam" id="PF12627">
    <property type="entry name" value="PolyA_pol_RNAbd"/>
    <property type="match status" value="1"/>
</dbReference>
<dbReference type="InterPro" id="IPR032828">
    <property type="entry name" value="PolyA_RNA-bd"/>
</dbReference>
<evidence type="ECO:0000256" key="10">
    <source>
        <dbReference type="ARBA" id="ARBA00022884"/>
    </source>
</evidence>
<dbReference type="PANTHER" id="PTHR47545">
    <property type="entry name" value="MULTIFUNCTIONAL CCA PROTEIN"/>
    <property type="match status" value="1"/>
</dbReference>
<dbReference type="Proteomes" id="UP000235826">
    <property type="component" value="Chromosome"/>
</dbReference>
<evidence type="ECO:0000259" key="12">
    <source>
        <dbReference type="Pfam" id="PF01743"/>
    </source>
</evidence>
<dbReference type="OrthoDB" id="9805698at2"/>
<evidence type="ECO:0000256" key="3">
    <source>
        <dbReference type="ARBA" id="ARBA00022694"/>
    </source>
</evidence>
<dbReference type="EMBL" id="CP025791">
    <property type="protein sequence ID" value="AUP81057.1"/>
    <property type="molecule type" value="Genomic_DNA"/>
</dbReference>
<keyword evidence="4" id="KW-0548">Nucleotidyltransferase</keyword>
<sequence length="478" mass="54956">MNYKKALQHNIFKIISLSAKQLNVESYVIGGFVRDFILKRGDAKDIDVVAVGSGIKLAKQVAKNLPNNPKVQVFKTYGTAMLRYNDIEIEFVGARKESYNEDSRNPKVENGTLEDDQNRRDFTINALALNLSEEHFGDLLDPFNGIGDLEKQIIRTPLNPDITYSDDPLRMMRAIRFATQLDFTIESESLNAITKNSHRIKIITKERIVTELNKILESKKPSIGFLLLEKTGLLKDIMPELMALKGIDEIEGQRHKDNFYHTLEVVDNIAENTDNLWLRWAALLHDIGKAPTKKFSKKVGWTFHGHEFEGSKMVYRLFKRLKMPLNDKMKFVQKMVFMSSRPIVLAQDIVTDSAVRRLVFDAGDYVEDLMTLCEADITTKNPKRFAKYHNNFKIVREKIVEVEERDHVRNFQPPITGEEIMVVFNLKPSREIGLIKDTIKEAILEGDIPNEYDAAYKLMLKEGKRLGLKAIHKNDETR</sequence>
<dbReference type="GO" id="GO:0005524">
    <property type="term" value="F:ATP binding"/>
    <property type="evidence" value="ECO:0007669"/>
    <property type="project" value="UniProtKB-KW"/>
</dbReference>
<dbReference type="FunFam" id="3.30.460.10:FF:000033">
    <property type="entry name" value="Poly A polymerase head domain protein"/>
    <property type="match status" value="1"/>
</dbReference>
<name>A0A2K9PWZ2_9FLAO</name>
<dbReference type="CDD" id="cd00077">
    <property type="entry name" value="HDc"/>
    <property type="match status" value="1"/>
</dbReference>
<dbReference type="SUPFAM" id="SSF81891">
    <property type="entry name" value="Poly A polymerase C-terminal region-like"/>
    <property type="match status" value="1"/>
</dbReference>
<evidence type="ECO:0000256" key="11">
    <source>
        <dbReference type="RuleBase" id="RU003953"/>
    </source>
</evidence>
<protein>
    <submittedName>
        <fullName evidence="15">tRNA nucleotidyltransferase</fullName>
    </submittedName>
</protein>
<dbReference type="GO" id="GO:0016779">
    <property type="term" value="F:nucleotidyltransferase activity"/>
    <property type="evidence" value="ECO:0007669"/>
    <property type="project" value="UniProtKB-KW"/>
</dbReference>
<dbReference type="GO" id="GO:0046872">
    <property type="term" value="F:metal ion binding"/>
    <property type="evidence" value="ECO:0007669"/>
    <property type="project" value="UniProtKB-KW"/>
</dbReference>
<keyword evidence="7" id="KW-0692">RNA repair</keyword>
<evidence type="ECO:0000256" key="2">
    <source>
        <dbReference type="ARBA" id="ARBA00022679"/>
    </source>
</evidence>
<feature type="domain" description="HD" evidence="13">
    <location>
        <begin position="259"/>
        <end position="343"/>
    </location>
</feature>
<keyword evidence="10 11" id="KW-0694">RNA-binding</keyword>
<feature type="domain" description="tRNA nucleotidyltransferase/poly(A) polymerase RNA and SrmB- binding" evidence="14">
    <location>
        <begin position="182"/>
        <end position="242"/>
    </location>
</feature>